<evidence type="ECO:0000313" key="2">
    <source>
        <dbReference type="Proteomes" id="UP000184462"/>
    </source>
</evidence>
<reference evidence="1 2" key="1">
    <citation type="submission" date="2016-11" db="EMBL/GenBank/DDBJ databases">
        <authorList>
            <person name="Jaros S."/>
            <person name="Januszkiewicz K."/>
            <person name="Wedrychowicz H."/>
        </authorList>
    </citation>
    <scope>NUCLEOTIDE SEQUENCE [LARGE SCALE GENOMIC DNA]</scope>
    <source>
        <strain evidence="1 2">DSM 25661</strain>
    </source>
</reference>
<dbReference type="AlphaFoldDB" id="A0A1M4SDE6"/>
<keyword evidence="2" id="KW-1185">Reference proteome</keyword>
<proteinExistence type="predicted"/>
<dbReference type="InterPro" id="IPR023614">
    <property type="entry name" value="Porin_dom_sf"/>
</dbReference>
<dbReference type="Gene3D" id="2.40.160.10">
    <property type="entry name" value="Porin"/>
    <property type="match status" value="1"/>
</dbReference>
<evidence type="ECO:0000313" key="1">
    <source>
        <dbReference type="EMBL" id="SHE30211.1"/>
    </source>
</evidence>
<accession>A0A1M4SDE6</accession>
<dbReference type="Proteomes" id="UP000184462">
    <property type="component" value="Unassembled WGS sequence"/>
</dbReference>
<protein>
    <submittedName>
        <fullName evidence="1">Short chain amide porin</fullName>
    </submittedName>
</protein>
<dbReference type="OrthoDB" id="9771991at2"/>
<gene>
    <name evidence="1" type="ORF">SAMN05444278_10197</name>
</gene>
<organism evidence="1 2">
    <name type="scientific">Psychroflexus salarius</name>
    <dbReference type="NCBI Taxonomy" id="1155689"/>
    <lineage>
        <taxon>Bacteria</taxon>
        <taxon>Pseudomonadati</taxon>
        <taxon>Bacteroidota</taxon>
        <taxon>Flavobacteriia</taxon>
        <taxon>Flavobacteriales</taxon>
        <taxon>Flavobacteriaceae</taxon>
        <taxon>Psychroflexus</taxon>
    </lineage>
</organism>
<dbReference type="RefSeq" id="WP_073190495.1">
    <property type="nucleotide sequence ID" value="NZ_FQTW01000001.1"/>
</dbReference>
<sequence length="407" mass="45171">MNSKTNYFLIFFFLFCIVATSRSQGSLYYDGGFKIKFGENQDKFLRIISWAQAQYNYLEDVPENASNYNFQLRRARLLLIGQITKDFTIVTHLGLNNLNANTMSPTGLGNGSQLFMHDAWAQYNFSEKLSIGGGLHYFNGISRLNNQSTLNMLTLDNNRASWATLGLSDQFARHIGVFAKGKLGKLEYQLAINDATTSSLDTRQVSPNYSIYSGRSIIGSKTAGKTYAGYFSYNFLDQESNYLPYKVGSYLGTKSVFNLGAGFFMHPNGSVISENSVPKGEDVNIFALDAFLDQPLGNSGAALTAYAVFQSNDYGTNYLLGPYATGSMLYSHVGYLLATNKTDLKFQPYASISHQNLDASEHDKSIIGLGINAYFSGHNSKLTLEYKNEKFGNVQQTIVGLQAMIYL</sequence>
<dbReference type="STRING" id="1155689.SAMN05444278_10197"/>
<name>A0A1M4SDE6_9FLAO</name>
<dbReference type="Pfam" id="PF07396">
    <property type="entry name" value="Porin_O_P"/>
    <property type="match status" value="1"/>
</dbReference>
<dbReference type="InterPro" id="IPR010870">
    <property type="entry name" value="Porin_O/P"/>
</dbReference>
<dbReference type="EMBL" id="FQTW01000001">
    <property type="protein sequence ID" value="SHE30211.1"/>
    <property type="molecule type" value="Genomic_DNA"/>
</dbReference>